<reference evidence="4 5" key="1">
    <citation type="journal article" date="2021" name="Phytopathology">
        <title>Complete genome sequence of Ralstonia syzygii subsp. indonesiensis strain LLRS-1, isolated from wilted tobacco in China.</title>
        <authorList>
            <person name="Lu C.H."/>
            <person name="Li J.Y."/>
            <person name="Mi M.G."/>
            <person name="Lin Z.L."/>
            <person name="Jiang N."/>
            <person name="Gai X."/>
            <person name="Ma J.H."/>
            <person name="Lei L.P."/>
            <person name="Xia Z.Y."/>
        </authorList>
    </citation>
    <scope>NUCLEOTIDE SEQUENCE [LARGE SCALE GENOMIC DNA]</scope>
    <source>
        <strain evidence="4 5">LLRS-1</strain>
    </source>
</reference>
<dbReference type="PANTHER" id="PTHR30537">
    <property type="entry name" value="HTH-TYPE TRANSCRIPTIONAL REGULATOR"/>
    <property type="match status" value="1"/>
</dbReference>
<protein>
    <recommendedName>
        <fullName evidence="3">LysR substrate-binding domain-containing protein</fullName>
    </recommendedName>
</protein>
<feature type="compositionally biased region" description="Basic and acidic residues" evidence="2">
    <location>
        <begin position="38"/>
        <end position="50"/>
    </location>
</feature>
<gene>
    <name evidence="4" type="ORF">GO998_05685</name>
</gene>
<accession>A0ABX7ZD85</accession>
<dbReference type="Proteomes" id="UP000677898">
    <property type="component" value="Chromosome"/>
</dbReference>
<dbReference type="Pfam" id="PF03466">
    <property type="entry name" value="LysR_substrate"/>
    <property type="match status" value="1"/>
</dbReference>
<dbReference type="Gene3D" id="3.40.190.10">
    <property type="entry name" value="Periplasmic binding protein-like II"/>
    <property type="match status" value="2"/>
</dbReference>
<dbReference type="InterPro" id="IPR058163">
    <property type="entry name" value="LysR-type_TF_proteobact-type"/>
</dbReference>
<evidence type="ECO:0000313" key="5">
    <source>
        <dbReference type="Proteomes" id="UP000677898"/>
    </source>
</evidence>
<sequence length="214" mass="22980">MATGPVAHRHAGGARCRGQRSSGTSPGCFAVGWAPSSRSDRSRKVERRPDPLTTAAASGSGHVSEMTGVRAKTAGFERLSTMNFATCRRLIRMGHPQQPEDLARHALIRFSLLGERVALKTATGEVIDIDFASRLASDDLDSVKTYVLRGNGIGLLPEFIGEQAQAPSPLVRVLPAYASEVRTVYFAYPAQRFVPQAVRAFIATATVDARSTAL</sequence>
<dbReference type="InterPro" id="IPR005119">
    <property type="entry name" value="LysR_subst-bd"/>
</dbReference>
<organism evidence="4 5">
    <name type="scientific">Ralstonia syzygii</name>
    <dbReference type="NCBI Taxonomy" id="28097"/>
    <lineage>
        <taxon>Bacteria</taxon>
        <taxon>Pseudomonadati</taxon>
        <taxon>Pseudomonadota</taxon>
        <taxon>Betaproteobacteria</taxon>
        <taxon>Burkholderiales</taxon>
        <taxon>Burkholderiaceae</taxon>
        <taxon>Ralstonia</taxon>
        <taxon>Ralstonia solanacearum species complex</taxon>
    </lineage>
</organism>
<evidence type="ECO:0000256" key="1">
    <source>
        <dbReference type="ARBA" id="ARBA00009437"/>
    </source>
</evidence>
<keyword evidence="5" id="KW-1185">Reference proteome</keyword>
<proteinExistence type="inferred from homology"/>
<feature type="domain" description="LysR substrate-binding" evidence="3">
    <location>
        <begin position="91"/>
        <end position="204"/>
    </location>
</feature>
<feature type="region of interest" description="Disordered" evidence="2">
    <location>
        <begin position="1"/>
        <end position="66"/>
    </location>
</feature>
<dbReference type="PANTHER" id="PTHR30537:SF5">
    <property type="entry name" value="HTH-TYPE TRANSCRIPTIONAL ACTIVATOR TTDR-RELATED"/>
    <property type="match status" value="1"/>
</dbReference>
<evidence type="ECO:0000313" key="4">
    <source>
        <dbReference type="EMBL" id="QUP53296.1"/>
    </source>
</evidence>
<dbReference type="SUPFAM" id="SSF53850">
    <property type="entry name" value="Periplasmic binding protein-like II"/>
    <property type="match status" value="1"/>
</dbReference>
<evidence type="ECO:0000259" key="3">
    <source>
        <dbReference type="Pfam" id="PF03466"/>
    </source>
</evidence>
<name>A0ABX7ZD85_9RALS</name>
<comment type="similarity">
    <text evidence="1">Belongs to the LysR transcriptional regulatory family.</text>
</comment>
<dbReference type="EMBL" id="CP046729">
    <property type="protein sequence ID" value="QUP53296.1"/>
    <property type="molecule type" value="Genomic_DNA"/>
</dbReference>
<evidence type="ECO:0000256" key="2">
    <source>
        <dbReference type="SAM" id="MobiDB-lite"/>
    </source>
</evidence>